<evidence type="ECO:0000313" key="4">
    <source>
        <dbReference type="Proteomes" id="UP000292927"/>
    </source>
</evidence>
<protein>
    <recommendedName>
        <fullName evidence="5">DUF4367 domain-containing protein</fullName>
    </recommendedName>
</protein>
<proteinExistence type="predicted"/>
<comment type="caution">
    <text evidence="3">The sequence shown here is derived from an EMBL/GenBank/DDBJ whole genome shotgun (WGS) entry which is preliminary data.</text>
</comment>
<gene>
    <name evidence="3" type="ORF">EV209_0792</name>
</gene>
<dbReference type="Proteomes" id="UP000292927">
    <property type="component" value="Unassembled WGS sequence"/>
</dbReference>
<dbReference type="EMBL" id="SGXF01000001">
    <property type="protein sequence ID" value="RZT02670.1"/>
    <property type="molecule type" value="Genomic_DNA"/>
</dbReference>
<organism evidence="3 4">
    <name type="scientific">Cuneatibacter caecimuris</name>
    <dbReference type="NCBI Taxonomy" id="1796618"/>
    <lineage>
        <taxon>Bacteria</taxon>
        <taxon>Bacillati</taxon>
        <taxon>Bacillota</taxon>
        <taxon>Clostridia</taxon>
        <taxon>Lachnospirales</taxon>
        <taxon>Lachnospiraceae</taxon>
        <taxon>Cuneatibacter</taxon>
    </lineage>
</organism>
<evidence type="ECO:0000256" key="1">
    <source>
        <dbReference type="SAM" id="MobiDB-lite"/>
    </source>
</evidence>
<evidence type="ECO:0008006" key="5">
    <source>
        <dbReference type="Google" id="ProtNLM"/>
    </source>
</evidence>
<evidence type="ECO:0000313" key="3">
    <source>
        <dbReference type="EMBL" id="RZT02670.1"/>
    </source>
</evidence>
<name>A0A4Q7PTN8_9FIRM</name>
<feature type="transmembrane region" description="Helical" evidence="2">
    <location>
        <begin position="77"/>
        <end position="96"/>
    </location>
</feature>
<feature type="region of interest" description="Disordered" evidence="1">
    <location>
        <begin position="1"/>
        <end position="24"/>
    </location>
</feature>
<dbReference type="RefSeq" id="WP_130433243.1">
    <property type="nucleotide sequence ID" value="NZ_SGXF01000001.1"/>
</dbReference>
<keyword evidence="2" id="KW-1133">Transmembrane helix</keyword>
<evidence type="ECO:0000256" key="2">
    <source>
        <dbReference type="SAM" id="Phobius"/>
    </source>
</evidence>
<reference evidence="3 4" key="1">
    <citation type="submission" date="2019-02" db="EMBL/GenBank/DDBJ databases">
        <title>Genomic Encyclopedia of Type Strains, Phase IV (KMG-IV): sequencing the most valuable type-strain genomes for metagenomic binning, comparative biology and taxonomic classification.</title>
        <authorList>
            <person name="Goeker M."/>
        </authorList>
    </citation>
    <scope>NUCLEOTIDE SEQUENCE [LARGE SCALE GENOMIC DNA]</scope>
    <source>
        <strain evidence="3 4">DSM 29486</strain>
    </source>
</reference>
<keyword evidence="4" id="KW-1185">Reference proteome</keyword>
<sequence>MKPEKKMSQEQFDEQLRREFSRADEAQKRVLDKIMSMSEEERRQMAAGVPGPETPEELLGERTPAPRRNVPRRPVRLAFMAASIAICVMSFGMFAVGNKNYEYKVLESGGNVLANNTDVIVVPEDINREIMICANKLRINAVHFSEWPEDITINKYDIYESDALIECAKKNRLIFIQMFIGNVDSSFGSINNGTIVSEVDNPYFKERLKIYEVTEDDGSVSYFSYLIADNCYYKIVGFESEEELRNILENCEI</sequence>
<keyword evidence="2" id="KW-0812">Transmembrane</keyword>
<keyword evidence="2" id="KW-0472">Membrane</keyword>
<dbReference type="AlphaFoldDB" id="A0A4Q7PTN8"/>
<accession>A0A4Q7PTN8</accession>
<feature type="region of interest" description="Disordered" evidence="1">
    <location>
        <begin position="36"/>
        <end position="69"/>
    </location>
</feature>